<dbReference type="InterPro" id="IPR056884">
    <property type="entry name" value="NPHP3-like_N"/>
</dbReference>
<feature type="repeat" description="ANK" evidence="2">
    <location>
        <begin position="1063"/>
        <end position="1095"/>
    </location>
</feature>
<protein>
    <recommendedName>
        <fullName evidence="7">Nucleoside phosphorylase domain-containing protein</fullName>
    </recommendedName>
</protein>
<feature type="repeat" description="ANK" evidence="2">
    <location>
        <begin position="1129"/>
        <end position="1161"/>
    </location>
</feature>
<dbReference type="InterPro" id="IPR002110">
    <property type="entry name" value="Ankyrin_rpt"/>
</dbReference>
<evidence type="ECO:0000256" key="1">
    <source>
        <dbReference type="ARBA" id="ARBA00022737"/>
    </source>
</evidence>
<dbReference type="Pfam" id="PF12796">
    <property type="entry name" value="Ank_2"/>
    <property type="match status" value="3"/>
</dbReference>
<name>A0A9P9FUN7_9HYPO</name>
<feature type="repeat" description="ANK" evidence="2">
    <location>
        <begin position="1096"/>
        <end position="1128"/>
    </location>
</feature>
<dbReference type="PANTHER" id="PTHR46082:SF11">
    <property type="entry name" value="AAA+ ATPASE DOMAIN-CONTAINING PROTEIN-RELATED"/>
    <property type="match status" value="1"/>
</dbReference>
<dbReference type="OrthoDB" id="448455at2759"/>
<dbReference type="PANTHER" id="PTHR46082">
    <property type="entry name" value="ATP/GTP-BINDING PROTEIN-RELATED"/>
    <property type="match status" value="1"/>
</dbReference>
<dbReference type="Gene3D" id="3.40.50.300">
    <property type="entry name" value="P-loop containing nucleotide triphosphate hydrolases"/>
    <property type="match status" value="1"/>
</dbReference>
<evidence type="ECO:0000313" key="6">
    <source>
        <dbReference type="Proteomes" id="UP000738349"/>
    </source>
</evidence>
<evidence type="ECO:0000256" key="2">
    <source>
        <dbReference type="PROSITE-ProRule" id="PRU00023"/>
    </source>
</evidence>
<dbReference type="InterPro" id="IPR027417">
    <property type="entry name" value="P-loop_NTPase"/>
</dbReference>
<keyword evidence="1" id="KW-0677">Repeat</keyword>
<dbReference type="Pfam" id="PF24883">
    <property type="entry name" value="NPHP3_N"/>
    <property type="match status" value="1"/>
</dbReference>
<evidence type="ECO:0008006" key="7">
    <source>
        <dbReference type="Google" id="ProtNLM"/>
    </source>
</evidence>
<dbReference type="InterPro" id="IPR053137">
    <property type="entry name" value="NLR-like"/>
</dbReference>
<dbReference type="Gene3D" id="1.25.40.20">
    <property type="entry name" value="Ankyrin repeat-containing domain"/>
    <property type="match status" value="3"/>
</dbReference>
<dbReference type="SUPFAM" id="SSF52540">
    <property type="entry name" value="P-loop containing nucleoside triphosphate hydrolases"/>
    <property type="match status" value="1"/>
</dbReference>
<dbReference type="SUPFAM" id="SSF48403">
    <property type="entry name" value="Ankyrin repeat"/>
    <property type="match status" value="1"/>
</dbReference>
<feature type="repeat" description="ANK" evidence="2">
    <location>
        <begin position="1030"/>
        <end position="1062"/>
    </location>
</feature>
<sequence length="1196" mass="132924">MKRREILMTSTPTPKQRNHADYTIGWICALPKEQTAAIAMLDERHPDLPRPPRDPNTYTLGSVGKHNVVIACLPKGQIGNNPAATVGAWVVSTFPSLKFGLMVGIGGGIPPKVRLGDVVVSTPVGTFPGVVQWDLGKTEQGDSFKRTGSLHNPPTSLLTALTKLETEHELTGTRIPEYLDELKQKWPRLVSKYLRSDLLEDVLFRADYPHATTSDAQGEHDLEEEEQSLENCQSCDTSKVIKRKSRDMRVHYGLIASGNQVIKDAAVRQKLNKDLGGQVLCIEMEAAGLVISFPCVIIRGICDYADLHKNKAWQEHAAAVAAALAKELLSMVPADEVKQMATIKDLDHRLEKISIVVNQLDARNHGQEHQSVMSWLTPVNYGPQYSDYLRRRQPGTGQWFLNSEGFQAWLKSSKQTLFCPGIPGAGKTMLTTISIEKLYSLFGNDESVGIAYIYCNFQRQHEQKPHDMLASLLKQLSQCKPSLPATVKALYDQHNKRRTLLSFNEVLDTLQSVVSEFSRVFIIIDALDECHDRHGCLASFLPAIFSLQSMTETNIFATSRHVPEIAAMFRGTMPLEILASDDDVREYLDACRIVLPEYVGYSPDMQGEMQNELLDRIKIEILKVHGGMFLLAQLHFDSFKDKRSPKAVEYILKTLPTGSDAYDIAYKDAMERIQGQASDRAGVAKQRPKILSLINGNCPTIEYMVSVCAGLVTVDTESDIIRMVHHSTQEYFERSQSFWFPNAEAEIATICVTYLSFSCFKTGICRTTKELDERLNSYHLYDYAARNWGGHCRETSDLPLEVLVFLNCKNKVEAASQVLARDSKWSPIKFRQMQGLHLAAYFGIANAVRDLLYGNHPDVGEIHDSTPLSLAARNGHEAVARMLLEKGADMESKCENGLTPLLWAAENGHEPIVRLLLNRGADIEAKDGGGRSPLSRAARKGHDAVVKLLLAEAEVNPDSKDEDSLTPFWHAVKNGHENVTRLLFEKEVPFDAVRVKAINSREHASPQSHEAIVKMLLEEGADVEAKKTDCGRTPLLLATNAGNETIVKLLLEHGADIEAKDIEGSMALLVAVRREHKTIVKFLLDKGANAEAMNKKGFTSLLSAVDSESRTVTKLLLEHGVDIEVTDQEGLTSLLCAAGRGCVEVVEQLLENGADINAKDSKGCTPLERVRMLMEDKYYSSLDSHRRVVDILLAFI</sequence>
<dbReference type="GO" id="GO:0009116">
    <property type="term" value="P:nucleoside metabolic process"/>
    <property type="evidence" value="ECO:0007669"/>
    <property type="project" value="InterPro"/>
</dbReference>
<dbReference type="AlphaFoldDB" id="A0A9P9FUN7"/>
<dbReference type="InterPro" id="IPR035994">
    <property type="entry name" value="Nucleoside_phosphorylase_sf"/>
</dbReference>
<feature type="domain" description="Nucleoside phosphorylase" evidence="3">
    <location>
        <begin position="242"/>
        <end position="329"/>
    </location>
</feature>
<dbReference type="PROSITE" id="PS50297">
    <property type="entry name" value="ANK_REP_REGION"/>
    <property type="match status" value="7"/>
</dbReference>
<accession>A0A9P9FUN7</accession>
<dbReference type="PROSITE" id="PS50088">
    <property type="entry name" value="ANK_REPEAT"/>
    <property type="match status" value="7"/>
</dbReference>
<organism evidence="5 6">
    <name type="scientific">Dactylonectria macrodidyma</name>
    <dbReference type="NCBI Taxonomy" id="307937"/>
    <lineage>
        <taxon>Eukaryota</taxon>
        <taxon>Fungi</taxon>
        <taxon>Dikarya</taxon>
        <taxon>Ascomycota</taxon>
        <taxon>Pezizomycotina</taxon>
        <taxon>Sordariomycetes</taxon>
        <taxon>Hypocreomycetidae</taxon>
        <taxon>Hypocreales</taxon>
        <taxon>Nectriaceae</taxon>
        <taxon>Dactylonectria</taxon>
    </lineage>
</organism>
<comment type="caution">
    <text evidence="5">The sequence shown here is derived from an EMBL/GenBank/DDBJ whole genome shotgun (WGS) entry which is preliminary data.</text>
</comment>
<dbReference type="InterPro" id="IPR036770">
    <property type="entry name" value="Ankyrin_rpt-contain_sf"/>
</dbReference>
<dbReference type="SMART" id="SM00248">
    <property type="entry name" value="ANK"/>
    <property type="match status" value="9"/>
</dbReference>
<proteinExistence type="predicted"/>
<dbReference type="Pfam" id="PF00023">
    <property type="entry name" value="Ank"/>
    <property type="match status" value="1"/>
</dbReference>
<keyword evidence="2" id="KW-0040">ANK repeat</keyword>
<feature type="repeat" description="ANK" evidence="2">
    <location>
        <begin position="929"/>
        <end position="950"/>
    </location>
</feature>
<dbReference type="GO" id="GO:0003824">
    <property type="term" value="F:catalytic activity"/>
    <property type="evidence" value="ECO:0007669"/>
    <property type="project" value="InterPro"/>
</dbReference>
<dbReference type="EMBL" id="JAGMUV010000001">
    <property type="protein sequence ID" value="KAH7176990.1"/>
    <property type="molecule type" value="Genomic_DNA"/>
</dbReference>
<evidence type="ECO:0000313" key="5">
    <source>
        <dbReference type="EMBL" id="KAH7176990.1"/>
    </source>
</evidence>
<feature type="repeat" description="ANK" evidence="2">
    <location>
        <begin position="896"/>
        <end position="928"/>
    </location>
</feature>
<dbReference type="Gene3D" id="3.40.50.1580">
    <property type="entry name" value="Nucleoside phosphorylase domain"/>
    <property type="match status" value="1"/>
</dbReference>
<reference evidence="5" key="1">
    <citation type="journal article" date="2021" name="Nat. Commun.">
        <title>Genetic determinants of endophytism in the Arabidopsis root mycobiome.</title>
        <authorList>
            <person name="Mesny F."/>
            <person name="Miyauchi S."/>
            <person name="Thiergart T."/>
            <person name="Pickel B."/>
            <person name="Atanasova L."/>
            <person name="Karlsson M."/>
            <person name="Huettel B."/>
            <person name="Barry K.W."/>
            <person name="Haridas S."/>
            <person name="Chen C."/>
            <person name="Bauer D."/>
            <person name="Andreopoulos W."/>
            <person name="Pangilinan J."/>
            <person name="LaButti K."/>
            <person name="Riley R."/>
            <person name="Lipzen A."/>
            <person name="Clum A."/>
            <person name="Drula E."/>
            <person name="Henrissat B."/>
            <person name="Kohler A."/>
            <person name="Grigoriev I.V."/>
            <person name="Martin F.M."/>
            <person name="Hacquard S."/>
        </authorList>
    </citation>
    <scope>NUCLEOTIDE SEQUENCE</scope>
    <source>
        <strain evidence="5">MPI-CAGE-AT-0147</strain>
    </source>
</reference>
<keyword evidence="6" id="KW-1185">Reference proteome</keyword>
<dbReference type="Proteomes" id="UP000738349">
    <property type="component" value="Unassembled WGS sequence"/>
</dbReference>
<evidence type="ECO:0000259" key="4">
    <source>
        <dbReference type="Pfam" id="PF24883"/>
    </source>
</evidence>
<feature type="domain" description="Nephrocystin 3-like N-terminal" evidence="4">
    <location>
        <begin position="395"/>
        <end position="560"/>
    </location>
</feature>
<feature type="repeat" description="ANK" evidence="2">
    <location>
        <begin position="863"/>
        <end position="895"/>
    </location>
</feature>
<dbReference type="SUPFAM" id="SSF53167">
    <property type="entry name" value="Purine and uridine phosphorylases"/>
    <property type="match status" value="1"/>
</dbReference>
<dbReference type="PRINTS" id="PR01415">
    <property type="entry name" value="ANKYRIN"/>
</dbReference>
<evidence type="ECO:0000259" key="3">
    <source>
        <dbReference type="Pfam" id="PF01048"/>
    </source>
</evidence>
<dbReference type="InterPro" id="IPR000845">
    <property type="entry name" value="Nucleoside_phosphorylase_d"/>
</dbReference>
<gene>
    <name evidence="5" type="ORF">EDB81DRAFT_940795</name>
</gene>
<dbReference type="Pfam" id="PF01048">
    <property type="entry name" value="PNP_UDP_1"/>
    <property type="match status" value="1"/>
</dbReference>